<name>A0A923SMN2_9FIRM</name>
<dbReference type="AlphaFoldDB" id="A0A923SMN2"/>
<evidence type="ECO:0000256" key="1">
    <source>
        <dbReference type="SAM" id="Phobius"/>
    </source>
</evidence>
<comment type="caution">
    <text evidence="3">The sequence shown here is derived from an EMBL/GenBank/DDBJ whole genome shotgun (WGS) entry which is preliminary data.</text>
</comment>
<dbReference type="Gene3D" id="3.10.450.40">
    <property type="match status" value="2"/>
</dbReference>
<evidence type="ECO:0000313" key="4">
    <source>
        <dbReference type="Proteomes" id="UP000644115"/>
    </source>
</evidence>
<organism evidence="3 4">
    <name type="scientific">Lentihominibacter faecis</name>
    <dbReference type="NCBI Taxonomy" id="2764712"/>
    <lineage>
        <taxon>Bacteria</taxon>
        <taxon>Bacillati</taxon>
        <taxon>Bacillota</taxon>
        <taxon>Clostridia</taxon>
        <taxon>Peptostreptococcales</taxon>
        <taxon>Anaerovoracaceae</taxon>
        <taxon>Lentihominibacter</taxon>
    </lineage>
</organism>
<protein>
    <submittedName>
        <fullName evidence="3">PepSY domain-containing protein</fullName>
    </submittedName>
</protein>
<accession>A0A923SMN2</accession>
<keyword evidence="1" id="KW-0812">Transmembrane</keyword>
<dbReference type="InterPro" id="IPR025711">
    <property type="entry name" value="PepSY"/>
</dbReference>
<sequence>MEQKNRKKGMIIGGIIAAVVVIALLVCWLMGLFGGISSVKAEEIARDDAGLGDAQYSIAVDKTFDDGCMKYDVTIVSDGILYNYQINVRNGKITGREKQDTNYGQDDSGQQAVQTTDIGIEKAAEIALENVPGADADCITEMDVDTEHGAIVYEIEIKYDGSKHEFEIDGATGKILKRSDEGAAN</sequence>
<keyword evidence="1" id="KW-1133">Transmembrane helix</keyword>
<dbReference type="Pfam" id="PF03413">
    <property type="entry name" value="PepSY"/>
    <property type="match status" value="1"/>
</dbReference>
<keyword evidence="4" id="KW-1185">Reference proteome</keyword>
<feature type="domain" description="PepSY" evidence="2">
    <location>
        <begin position="118"/>
        <end position="177"/>
    </location>
</feature>
<proteinExistence type="predicted"/>
<gene>
    <name evidence="3" type="ORF">H8876_04620</name>
</gene>
<evidence type="ECO:0000313" key="3">
    <source>
        <dbReference type="EMBL" id="MBC5999276.1"/>
    </source>
</evidence>
<feature type="transmembrane region" description="Helical" evidence="1">
    <location>
        <begin position="12"/>
        <end position="36"/>
    </location>
</feature>
<keyword evidence="1" id="KW-0472">Membrane</keyword>
<dbReference type="Proteomes" id="UP000644115">
    <property type="component" value="Unassembled WGS sequence"/>
</dbReference>
<dbReference type="EMBL" id="JACRWC010000057">
    <property type="protein sequence ID" value="MBC5999276.1"/>
    <property type="molecule type" value="Genomic_DNA"/>
</dbReference>
<evidence type="ECO:0000259" key="2">
    <source>
        <dbReference type="Pfam" id="PF03413"/>
    </source>
</evidence>
<reference evidence="3" key="1">
    <citation type="submission" date="2020-08" db="EMBL/GenBank/DDBJ databases">
        <authorList>
            <person name="Liu C."/>
            <person name="Sun Q."/>
        </authorList>
    </citation>
    <scope>NUCLEOTIDE SEQUENCE</scope>
    <source>
        <strain evidence="3">BX16</strain>
    </source>
</reference>
<dbReference type="RefSeq" id="WP_249286731.1">
    <property type="nucleotide sequence ID" value="NZ_JACRWC010000057.1"/>
</dbReference>